<proteinExistence type="predicted"/>
<feature type="signal peptide" evidence="1">
    <location>
        <begin position="1"/>
        <end position="20"/>
    </location>
</feature>
<reference evidence="3" key="1">
    <citation type="journal article" date="2019" name="Int. J. Syst. Evol. Microbiol.">
        <title>The Global Catalogue of Microorganisms (GCM) 10K type strain sequencing project: providing services to taxonomists for standard genome sequencing and annotation.</title>
        <authorList>
            <consortium name="The Broad Institute Genomics Platform"/>
            <consortium name="The Broad Institute Genome Sequencing Center for Infectious Disease"/>
            <person name="Wu L."/>
            <person name="Ma J."/>
        </authorList>
    </citation>
    <scope>NUCLEOTIDE SEQUENCE [LARGE SCALE GENOMIC DNA]</scope>
    <source>
        <strain evidence="3">CCUG 54950</strain>
    </source>
</reference>
<evidence type="ECO:0000256" key="1">
    <source>
        <dbReference type="SAM" id="SignalP"/>
    </source>
</evidence>
<comment type="caution">
    <text evidence="2">The sequence shown here is derived from an EMBL/GenBank/DDBJ whole genome shotgun (WGS) entry which is preliminary data.</text>
</comment>
<feature type="chain" id="PRO_5045536797" description="Lipoprotein" evidence="1">
    <location>
        <begin position="21"/>
        <end position="207"/>
    </location>
</feature>
<organism evidence="2 3">
    <name type="scientific">Paenibacillus wenxiniae</name>
    <dbReference type="NCBI Taxonomy" id="1636843"/>
    <lineage>
        <taxon>Bacteria</taxon>
        <taxon>Bacillati</taxon>
        <taxon>Bacillota</taxon>
        <taxon>Bacilli</taxon>
        <taxon>Bacillales</taxon>
        <taxon>Paenibacillaceae</taxon>
        <taxon>Paenibacillus</taxon>
    </lineage>
</organism>
<evidence type="ECO:0000313" key="3">
    <source>
        <dbReference type="Proteomes" id="UP001597233"/>
    </source>
</evidence>
<keyword evidence="1" id="KW-0732">Signal</keyword>
<keyword evidence="3" id="KW-1185">Reference proteome</keyword>
<accession>A0ABW4RMK6</accession>
<evidence type="ECO:0000313" key="2">
    <source>
        <dbReference type="EMBL" id="MFD1887270.1"/>
    </source>
</evidence>
<sequence length="207" mass="23302">MIKMKSILIPFGVVLLVCSACDHHVDSVTNKQASHTTQQMTSSANQHESNNDALYSYQQYKELFNKSSTELRFPDAHLVDRTKDTNLVAIDAADSFHTRSFLTLHGDQSNDTTQKQLIYEDTGGDAFTIIDVIYLKHSLGKDIISWPSKALATAQKEQILKQYDTCSIAYDNILVQITRISKKSPLQLEQMQTKINAVTSYLQKELG</sequence>
<dbReference type="RefSeq" id="WP_347325237.1">
    <property type="nucleotide sequence ID" value="NZ_JBCGUH010000005.1"/>
</dbReference>
<dbReference type="EMBL" id="JBHUEH010000023">
    <property type="protein sequence ID" value="MFD1887270.1"/>
    <property type="molecule type" value="Genomic_DNA"/>
</dbReference>
<gene>
    <name evidence="2" type="ORF">ACFSC9_17385</name>
</gene>
<protein>
    <recommendedName>
        <fullName evidence="4">Lipoprotein</fullName>
    </recommendedName>
</protein>
<dbReference type="Proteomes" id="UP001597233">
    <property type="component" value="Unassembled WGS sequence"/>
</dbReference>
<name>A0ABW4RMK6_9BACL</name>
<evidence type="ECO:0008006" key="4">
    <source>
        <dbReference type="Google" id="ProtNLM"/>
    </source>
</evidence>